<protein>
    <submittedName>
        <fullName evidence="1">Uncharacterized protein</fullName>
    </submittedName>
</protein>
<name>A0A2A4YES2_UNCAE</name>
<accession>A0A2A4YES2</accession>
<gene>
    <name evidence="1" type="ORF">COB11_05690</name>
</gene>
<dbReference type="EMBL" id="NVUU01000068">
    <property type="protein sequence ID" value="PCI93214.1"/>
    <property type="molecule type" value="Genomic_DNA"/>
</dbReference>
<dbReference type="AlphaFoldDB" id="A0A2A4YES2"/>
<reference evidence="2" key="1">
    <citation type="submission" date="2017-08" db="EMBL/GenBank/DDBJ databases">
        <title>A dynamic microbial community with high functional redundancy inhabits the cold, oxic subseafloor aquifer.</title>
        <authorList>
            <person name="Tully B.J."/>
            <person name="Wheat C.G."/>
            <person name="Glazer B.T."/>
            <person name="Huber J.A."/>
        </authorList>
    </citation>
    <scope>NUCLEOTIDE SEQUENCE [LARGE SCALE GENOMIC DNA]</scope>
</reference>
<dbReference type="Proteomes" id="UP000217838">
    <property type="component" value="Unassembled WGS sequence"/>
</dbReference>
<evidence type="ECO:0000313" key="1">
    <source>
        <dbReference type="EMBL" id="PCI93214.1"/>
    </source>
</evidence>
<sequence>MPSVALTSSQIALITKGGEGKTPYGELISDLLSKHFLKDNRSIEDLQLPMVVTSAFEELPSYFSFYLLCEKRKSVGKFFFEIVSRWAVPGKLMNTSICFAMDFAMLDDLEKIYSIAKVQIPLTAKWDLEVLKRNLDILLQEIKLGAGSTYHAHRILEMRGVSSSQKIGLIQEQITGLMERFPKRFDYDIFTLMQHFFLVSKEEFKAIRECAHLVRVVSVLYFLRKDLIKRIEKLPEKREIFLQMKRARLNLPLGVKNVLAICVGVSFLRENEVFAKRHLARAIQTLLPDVKVVEESYIEVEEGEYPIHLLYLEIEKDDREIFEEEEIRLLKKELPSSLLARVEHLLRPVFMPRNEEEVMRNIIILSHQLKYVKDLPQIMISFDEQTDKSLSFTVIIVRVLDKNSVPLSSHLKMFNSQYEVYIERERKLGRVRNRYFKEVCVLKVKLPINPFLREDDSVDLYAARKEIVMELQKVVGEVRDYNGGMLIKQSETFYSLKKLLRGVGAQHKLLLENFFHAIYPIESRSFLNPKDLKTLFLFLISSQQSGKKGCNLQVKMQNHACITLIEFYDLHLKQNVINEIGKLNIISRKLVQLHLQTVNGIYLGYIYLEHSKKRRDAFLKAVQASLDF</sequence>
<proteinExistence type="predicted"/>
<comment type="caution">
    <text evidence="1">The sequence shown here is derived from an EMBL/GenBank/DDBJ whole genome shotgun (WGS) entry which is preliminary data.</text>
</comment>
<evidence type="ECO:0000313" key="2">
    <source>
        <dbReference type="Proteomes" id="UP000217838"/>
    </source>
</evidence>
<organism evidence="1 2">
    <name type="scientific">Aerophobetes bacterium</name>
    <dbReference type="NCBI Taxonomy" id="2030807"/>
    <lineage>
        <taxon>Bacteria</taxon>
        <taxon>Candidatus Aerophobota</taxon>
    </lineage>
</organism>